<evidence type="ECO:0000256" key="8">
    <source>
        <dbReference type="SAM" id="MobiDB-lite"/>
    </source>
</evidence>
<keyword evidence="6" id="KW-0804">Transcription</keyword>
<reference evidence="10" key="2">
    <citation type="submission" date="2025-08" db="UniProtKB">
        <authorList>
            <consortium name="Ensembl"/>
        </authorList>
    </citation>
    <scope>IDENTIFICATION</scope>
</reference>
<evidence type="ECO:0000256" key="4">
    <source>
        <dbReference type="ARBA" id="ARBA00023015"/>
    </source>
</evidence>
<proteinExistence type="predicted"/>
<dbReference type="InParanoid" id="W5N2Y9"/>
<keyword evidence="3" id="KW-0694">RNA-binding</keyword>
<feature type="region of interest" description="Disordered" evidence="8">
    <location>
        <begin position="278"/>
        <end position="482"/>
    </location>
</feature>
<dbReference type="STRING" id="7918.ENSLOCP00000014998"/>
<dbReference type="Gene3D" id="3.30.70.330">
    <property type="match status" value="1"/>
</dbReference>
<feature type="region of interest" description="Disordered" evidence="8">
    <location>
        <begin position="166"/>
        <end position="263"/>
    </location>
</feature>
<evidence type="ECO:0000256" key="1">
    <source>
        <dbReference type="ARBA" id="ARBA00004123"/>
    </source>
</evidence>
<dbReference type="GO" id="GO:0005634">
    <property type="term" value="C:nucleus"/>
    <property type="evidence" value="ECO:0000318"/>
    <property type="project" value="GO_Central"/>
</dbReference>
<keyword evidence="2" id="KW-0597">Phosphoprotein</keyword>
<dbReference type="GeneID" id="102685659"/>
<dbReference type="SUPFAM" id="SSF54928">
    <property type="entry name" value="RNA-binding domain, RBD"/>
    <property type="match status" value="1"/>
</dbReference>
<reference evidence="10" key="3">
    <citation type="submission" date="2025-09" db="UniProtKB">
        <authorList>
            <consortium name="Ensembl"/>
        </authorList>
    </citation>
    <scope>IDENTIFICATION</scope>
</reference>
<evidence type="ECO:0000256" key="2">
    <source>
        <dbReference type="ARBA" id="ARBA00022553"/>
    </source>
</evidence>
<feature type="domain" description="RRM" evidence="9">
    <location>
        <begin position="711"/>
        <end position="756"/>
    </location>
</feature>
<feature type="compositionally biased region" description="Low complexity" evidence="8">
    <location>
        <begin position="666"/>
        <end position="681"/>
    </location>
</feature>
<keyword evidence="5" id="KW-0010">Activator</keyword>
<dbReference type="AlphaFoldDB" id="W5N2Y9"/>
<dbReference type="PANTHER" id="PTHR15528:SF12">
    <property type="entry name" value="PEROXISOME PROLIFERATOR-ACTIVATED RECEPTOR GAMMA COACTIVATOR 1-BETA"/>
    <property type="match status" value="1"/>
</dbReference>
<dbReference type="CTD" id="133522"/>
<feature type="compositionally biased region" description="Pro residues" evidence="8">
    <location>
        <begin position="309"/>
        <end position="320"/>
    </location>
</feature>
<evidence type="ECO:0000313" key="10">
    <source>
        <dbReference type="Ensembl" id="ENSLOCP00000014998.1"/>
    </source>
</evidence>
<dbReference type="InterPro" id="IPR035979">
    <property type="entry name" value="RBD_domain_sf"/>
</dbReference>
<dbReference type="InterPro" id="IPR000504">
    <property type="entry name" value="RRM_dom"/>
</dbReference>
<evidence type="ECO:0000256" key="5">
    <source>
        <dbReference type="ARBA" id="ARBA00023159"/>
    </source>
</evidence>
<dbReference type="GO" id="GO:0097009">
    <property type="term" value="P:energy homeostasis"/>
    <property type="evidence" value="ECO:0000318"/>
    <property type="project" value="GO_Central"/>
</dbReference>
<evidence type="ECO:0000313" key="11">
    <source>
        <dbReference type="Proteomes" id="UP000018468"/>
    </source>
</evidence>
<dbReference type="GO" id="GO:0003713">
    <property type="term" value="F:transcription coactivator activity"/>
    <property type="evidence" value="ECO:0000318"/>
    <property type="project" value="GO_Central"/>
</dbReference>
<feature type="region of interest" description="Disordered" evidence="8">
    <location>
        <begin position="114"/>
        <end position="149"/>
    </location>
</feature>
<keyword evidence="4" id="KW-0805">Transcription regulation</keyword>
<dbReference type="Ensembl" id="ENSLOCT00000015027.1">
    <property type="protein sequence ID" value="ENSLOCP00000014998.1"/>
    <property type="gene ID" value="ENSLOCG00000012195.1"/>
</dbReference>
<dbReference type="GO" id="GO:0003723">
    <property type="term" value="F:RNA binding"/>
    <property type="evidence" value="ECO:0007669"/>
    <property type="project" value="UniProtKB-KW"/>
</dbReference>
<dbReference type="InterPro" id="IPR012677">
    <property type="entry name" value="Nucleotide-bd_a/b_plait_sf"/>
</dbReference>
<accession>W5N2Y9</accession>
<dbReference type="OrthoDB" id="10047851at2759"/>
<organism evidence="10 11">
    <name type="scientific">Lepisosteus oculatus</name>
    <name type="common">Spotted gar</name>
    <dbReference type="NCBI Taxonomy" id="7918"/>
    <lineage>
        <taxon>Eukaryota</taxon>
        <taxon>Metazoa</taxon>
        <taxon>Chordata</taxon>
        <taxon>Craniata</taxon>
        <taxon>Vertebrata</taxon>
        <taxon>Euteleostomi</taxon>
        <taxon>Actinopterygii</taxon>
        <taxon>Neopterygii</taxon>
        <taxon>Holostei</taxon>
        <taxon>Semionotiformes</taxon>
        <taxon>Lepisosteidae</taxon>
        <taxon>Lepisosteus</taxon>
    </lineage>
</organism>
<sequence>MADCTSLLDEELSSFVFNYLTENTGSQYGEEEVYSDRLDADFPDIDLSQLDASDFDSVNCLSELRWCNDQSDASPASSCYSSGDPELFEIEDENAALLAALTDSLDGMVDEVGGLSGFPSLGEGGEGEEDLPLESDPFPAPPSPETEDPSLLKKLLLCPTNVPVSYEMHNQGTTHRHSNGHPNLKPQRPSVKPASAQERKPRLPRPQGRTCTELHRHLTTAREAEDTGAESESEEEEEGDSSSEGEGEAPAAPPSPQFSSEEELRSVVELVKYMHTYCIPSRKQLGADRREREGPGPARKLRPEGPAGRPQPPPPCPRAAPPRSVFARRREGKGHSLLQELLESARPYDVSKPYRLHGPPYSHGRGAAPPDTPPGPAHVHAEPRDSRGRDQALASPPAQPGAARPAKKTQEASFSVRRSRRLASFPGRFAKRPWAAGGRGRAETGPAARPAEEASGGGASCEAGRTGQRRTAAPSSPCGQSEKRACLCLPLTPKSTGETQYANKPFEQTLSVELCGTAGLTPPTTPPHKPVEDDLFKPEVKGESPPKASWPPAGSGGGRLASRKLPEQTELYAHLSKAGEGAEGEEPAGQAGRAKGAGARTFGDHDYCLRSGAGEGRGPQAQLVPGAPPECLDKLGRSSSPSPQQALSPHNAGQRAERPSRPPAPSRRASCCPCSPSHSPSGRQSFSCENSETCHGEKQRNKANDECRVFYIHNLPSGITQTMLRRRFEAFGEPDECKVIIKNNERCGVITYRQAESGPGPHRRREQSGFGGLRRFCRKRYIDLDEAGPGPVKSKYDAMDFDTLLKEAQKSLHR</sequence>
<dbReference type="eggNOG" id="ENOG502QTA7">
    <property type="taxonomic scope" value="Eukaryota"/>
</dbReference>
<name>W5N2Y9_LEPOC</name>
<keyword evidence="7" id="KW-0539">Nucleus</keyword>
<dbReference type="EMBL" id="AHAT01005500">
    <property type="status" value="NOT_ANNOTATED_CDS"/>
    <property type="molecule type" value="Genomic_DNA"/>
</dbReference>
<feature type="compositionally biased region" description="Basic and acidic residues" evidence="8">
    <location>
        <begin position="212"/>
        <end position="225"/>
    </location>
</feature>
<dbReference type="EMBL" id="AHAT01005501">
    <property type="status" value="NOT_ANNOTATED_CDS"/>
    <property type="molecule type" value="Genomic_DNA"/>
</dbReference>
<comment type="subcellular location">
    <subcellularLocation>
        <location evidence="1">Nucleus</location>
    </subcellularLocation>
</comment>
<dbReference type="InterPro" id="IPR034605">
    <property type="entry name" value="PGC-1"/>
</dbReference>
<dbReference type="PANTHER" id="PTHR15528">
    <property type="entry name" value="PEROXISOME PROLIFERATOR ACTIVATED RECEPTOR GAMMA COACTIVATOR 1 PGC-1 -RELATED"/>
    <property type="match status" value="1"/>
</dbReference>
<keyword evidence="11" id="KW-1185">Reference proteome</keyword>
<dbReference type="HOGENOM" id="CLU_014202_0_0_1"/>
<evidence type="ECO:0000256" key="7">
    <source>
        <dbReference type="ARBA" id="ARBA00023242"/>
    </source>
</evidence>
<feature type="compositionally biased region" description="Basic and acidic residues" evidence="8">
    <location>
        <begin position="529"/>
        <end position="544"/>
    </location>
</feature>
<dbReference type="Proteomes" id="UP000018468">
    <property type="component" value="Linkage group LG6"/>
</dbReference>
<feature type="compositionally biased region" description="Acidic residues" evidence="8">
    <location>
        <begin position="226"/>
        <end position="247"/>
    </location>
</feature>
<dbReference type="GeneTree" id="ENSGT00950000183137"/>
<dbReference type="KEGG" id="loc:102685659"/>
<evidence type="ECO:0000256" key="6">
    <source>
        <dbReference type="ARBA" id="ARBA00023163"/>
    </source>
</evidence>
<evidence type="ECO:0000256" key="3">
    <source>
        <dbReference type="ARBA" id="ARBA00022884"/>
    </source>
</evidence>
<feature type="compositionally biased region" description="Basic and acidic residues" evidence="8">
    <location>
        <begin position="379"/>
        <end position="390"/>
    </location>
</feature>
<protein>
    <submittedName>
        <fullName evidence="10">PPARG coactivator 1 beta</fullName>
    </submittedName>
</protein>
<evidence type="ECO:0000259" key="9">
    <source>
        <dbReference type="Pfam" id="PF00076"/>
    </source>
</evidence>
<feature type="compositionally biased region" description="Basic and acidic residues" evidence="8">
    <location>
        <begin position="285"/>
        <end position="294"/>
    </location>
</feature>
<feature type="region of interest" description="Disordered" evidence="8">
    <location>
        <begin position="517"/>
        <end position="690"/>
    </location>
</feature>
<reference evidence="11" key="1">
    <citation type="submission" date="2011-12" db="EMBL/GenBank/DDBJ databases">
        <title>The Draft Genome of Lepisosteus oculatus.</title>
        <authorList>
            <consortium name="The Broad Institute Genome Assembly &amp; Analysis Group"/>
            <consortium name="Computational R&amp;D Group"/>
            <consortium name="and Sequencing Platform"/>
            <person name="Di Palma F."/>
            <person name="Alfoldi J."/>
            <person name="Johnson J."/>
            <person name="Berlin A."/>
            <person name="Gnerre S."/>
            <person name="Jaffe D."/>
            <person name="MacCallum I."/>
            <person name="Young S."/>
            <person name="Walker B.J."/>
            <person name="Lander E.S."/>
            <person name="Lindblad-Toh K."/>
        </authorList>
    </citation>
    <scope>NUCLEOTIDE SEQUENCE [LARGE SCALE GENOMIC DNA]</scope>
</reference>
<dbReference type="GO" id="GO:0045944">
    <property type="term" value="P:positive regulation of transcription by RNA polymerase II"/>
    <property type="evidence" value="ECO:0000318"/>
    <property type="project" value="GO_Central"/>
</dbReference>
<feature type="compositionally biased region" description="Low complexity" evidence="8">
    <location>
        <begin position="587"/>
        <end position="601"/>
    </location>
</feature>
<dbReference type="Bgee" id="ENSLOCG00000012195">
    <property type="expression patterns" value="Expressed in heart and 12 other cell types or tissues"/>
</dbReference>
<dbReference type="Pfam" id="PF00076">
    <property type="entry name" value="RRM_1"/>
    <property type="match status" value="1"/>
</dbReference>